<evidence type="ECO:0000313" key="2">
    <source>
        <dbReference type="Proteomes" id="UP001153269"/>
    </source>
</evidence>
<accession>A0A9N7UD88</accession>
<dbReference type="EMBL" id="CADEAL010001081">
    <property type="protein sequence ID" value="CAB1428710.1"/>
    <property type="molecule type" value="Genomic_DNA"/>
</dbReference>
<dbReference type="Proteomes" id="UP001153269">
    <property type="component" value="Unassembled WGS sequence"/>
</dbReference>
<proteinExistence type="predicted"/>
<evidence type="ECO:0000313" key="1">
    <source>
        <dbReference type="EMBL" id="CAB1428710.1"/>
    </source>
</evidence>
<keyword evidence="2" id="KW-1185">Reference proteome</keyword>
<name>A0A9N7UD88_PLEPL</name>
<gene>
    <name evidence="1" type="ORF">PLEPLA_LOCUS16684</name>
</gene>
<comment type="caution">
    <text evidence="1">The sequence shown here is derived from an EMBL/GenBank/DDBJ whole genome shotgun (WGS) entry which is preliminary data.</text>
</comment>
<protein>
    <submittedName>
        <fullName evidence="1">Uncharacterized protein</fullName>
    </submittedName>
</protein>
<dbReference type="AlphaFoldDB" id="A0A9N7UD88"/>
<sequence length="148" mass="16073">MFLQSPSAPLHPSRGVRITAHNYGVIPFNPLCPPHLHDASTLVCCTSPAGLLVHSIRRRSNVVRMLLDLLFDSPYGGKVIFGRKTGLRAWIHLGRLQLSHTVQRRRNRPRRKGRGLVSNTPGGECGGQCGCTVTVVRVCYACAAGPPG</sequence>
<organism evidence="1 2">
    <name type="scientific">Pleuronectes platessa</name>
    <name type="common">European plaice</name>
    <dbReference type="NCBI Taxonomy" id="8262"/>
    <lineage>
        <taxon>Eukaryota</taxon>
        <taxon>Metazoa</taxon>
        <taxon>Chordata</taxon>
        <taxon>Craniata</taxon>
        <taxon>Vertebrata</taxon>
        <taxon>Euteleostomi</taxon>
        <taxon>Actinopterygii</taxon>
        <taxon>Neopterygii</taxon>
        <taxon>Teleostei</taxon>
        <taxon>Neoteleostei</taxon>
        <taxon>Acanthomorphata</taxon>
        <taxon>Carangaria</taxon>
        <taxon>Pleuronectiformes</taxon>
        <taxon>Pleuronectoidei</taxon>
        <taxon>Pleuronectidae</taxon>
        <taxon>Pleuronectes</taxon>
    </lineage>
</organism>
<reference evidence="1" key="1">
    <citation type="submission" date="2020-03" db="EMBL/GenBank/DDBJ databases">
        <authorList>
            <person name="Weist P."/>
        </authorList>
    </citation>
    <scope>NUCLEOTIDE SEQUENCE</scope>
</reference>